<evidence type="ECO:0000313" key="2">
    <source>
        <dbReference type="EMBL" id="CAF9929141.1"/>
    </source>
</evidence>
<proteinExistence type="predicted"/>
<evidence type="ECO:0000256" key="1">
    <source>
        <dbReference type="SAM" id="MobiDB-lite"/>
    </source>
</evidence>
<dbReference type="AlphaFoldDB" id="A0A8H3FN83"/>
<gene>
    <name evidence="2" type="ORF">IMSHALPRED_007824</name>
</gene>
<sequence>MELRDESQRRSKAMLSGQVQGLTGERLRESLSILDCTKALDDESNEDTRRAVYLLHTLKSRGVTWPELWWRPDDDGGVCSFLGTVDKRFDAHATLTILEDREEEERLQATRADIRQQLNAKVKGWASKMAEKGNDTGGSKQTKG</sequence>
<feature type="region of interest" description="Disordered" evidence="1">
    <location>
        <begin position="125"/>
        <end position="144"/>
    </location>
</feature>
<accession>A0A8H3FN83</accession>
<name>A0A8H3FN83_9LECA</name>
<comment type="caution">
    <text evidence="2">The sequence shown here is derived from an EMBL/GenBank/DDBJ whole genome shotgun (WGS) entry which is preliminary data.</text>
</comment>
<reference evidence="2" key="1">
    <citation type="submission" date="2021-03" db="EMBL/GenBank/DDBJ databases">
        <authorList>
            <person name="Tagirdzhanova G."/>
        </authorList>
    </citation>
    <scope>NUCLEOTIDE SEQUENCE</scope>
</reference>
<dbReference type="OrthoDB" id="5446993at2759"/>
<protein>
    <submittedName>
        <fullName evidence="2">Uncharacterized protein</fullName>
    </submittedName>
</protein>
<dbReference type="EMBL" id="CAJPDT010000052">
    <property type="protein sequence ID" value="CAF9929141.1"/>
    <property type="molecule type" value="Genomic_DNA"/>
</dbReference>
<evidence type="ECO:0000313" key="3">
    <source>
        <dbReference type="Proteomes" id="UP000664534"/>
    </source>
</evidence>
<organism evidence="2 3">
    <name type="scientific">Imshaugia aleurites</name>
    <dbReference type="NCBI Taxonomy" id="172621"/>
    <lineage>
        <taxon>Eukaryota</taxon>
        <taxon>Fungi</taxon>
        <taxon>Dikarya</taxon>
        <taxon>Ascomycota</taxon>
        <taxon>Pezizomycotina</taxon>
        <taxon>Lecanoromycetes</taxon>
        <taxon>OSLEUM clade</taxon>
        <taxon>Lecanoromycetidae</taxon>
        <taxon>Lecanorales</taxon>
        <taxon>Lecanorineae</taxon>
        <taxon>Parmeliaceae</taxon>
        <taxon>Imshaugia</taxon>
    </lineage>
</organism>
<dbReference type="Proteomes" id="UP000664534">
    <property type="component" value="Unassembled WGS sequence"/>
</dbReference>
<keyword evidence="3" id="KW-1185">Reference proteome</keyword>